<dbReference type="PROSITE" id="PS00383">
    <property type="entry name" value="TYR_PHOSPHATASE_1"/>
    <property type="match status" value="1"/>
</dbReference>
<dbReference type="OrthoDB" id="9806482at2"/>
<dbReference type="InterPro" id="IPR000387">
    <property type="entry name" value="Tyr_Pase_dom"/>
</dbReference>
<sequence length="167" mass="17859">MNSIPYFVAALGLGRLYVMAKPVAGEWVDEEFASIARSGISLMVSLLEWHEASEVGLEQEALLAQRHGMEFRSYPVADRGLPADKVQFVGFIHDLLGQISAGAQVVVHCRAGIGRTGIVAASLLIAAGYSAGDAFALVSAKRGVEVPDTEEQQAWVTELAAALFQCR</sequence>
<organism evidence="2 3">
    <name type="scientific">Proteobacteria bacterium 228</name>
    <dbReference type="NCBI Taxonomy" id="2083153"/>
    <lineage>
        <taxon>Bacteria</taxon>
        <taxon>Pseudomonadati</taxon>
        <taxon>Pseudomonadota</taxon>
    </lineage>
</organism>
<dbReference type="Proteomes" id="UP000238196">
    <property type="component" value="Unassembled WGS sequence"/>
</dbReference>
<dbReference type="PROSITE" id="PS50056">
    <property type="entry name" value="TYR_PHOSPHATASE_2"/>
    <property type="match status" value="1"/>
</dbReference>
<dbReference type="AlphaFoldDB" id="A0A2S5KIB7"/>
<proteinExistence type="predicted"/>
<dbReference type="SUPFAM" id="SSF52799">
    <property type="entry name" value="(Phosphotyrosine protein) phosphatases II"/>
    <property type="match status" value="1"/>
</dbReference>
<dbReference type="InterPro" id="IPR016130">
    <property type="entry name" value="Tyr_Pase_AS"/>
</dbReference>
<accession>A0A2S5KIB7</accession>
<name>A0A2S5KIB7_9PROT</name>
<dbReference type="Pfam" id="PF22785">
    <property type="entry name" value="Tc-R-P"/>
    <property type="match status" value="1"/>
</dbReference>
<comment type="caution">
    <text evidence="2">The sequence shown here is derived from an EMBL/GenBank/DDBJ whole genome shotgun (WGS) entry which is preliminary data.</text>
</comment>
<feature type="domain" description="Tyrosine specific protein phosphatases" evidence="1">
    <location>
        <begin position="86"/>
        <end position="153"/>
    </location>
</feature>
<protein>
    <submittedName>
        <fullName evidence="2">Protein tyrosine phosphatase</fullName>
    </submittedName>
</protein>
<dbReference type="InterPro" id="IPR029021">
    <property type="entry name" value="Prot-tyrosine_phosphatase-like"/>
</dbReference>
<evidence type="ECO:0000313" key="3">
    <source>
        <dbReference type="Proteomes" id="UP000238196"/>
    </source>
</evidence>
<dbReference type="Gene3D" id="3.90.190.10">
    <property type="entry name" value="Protein tyrosine phosphatase superfamily"/>
    <property type="match status" value="1"/>
</dbReference>
<dbReference type="EMBL" id="PRLP01000143">
    <property type="protein sequence ID" value="PPC74528.1"/>
    <property type="molecule type" value="Genomic_DNA"/>
</dbReference>
<reference evidence="2 3" key="1">
    <citation type="submission" date="2018-02" db="EMBL/GenBank/DDBJ databases">
        <title>novel marine gammaproteobacteria from coastal saline agro ecosystem.</title>
        <authorList>
            <person name="Krishnan R."/>
            <person name="Ramesh Kumar N."/>
        </authorList>
    </citation>
    <scope>NUCLEOTIDE SEQUENCE [LARGE SCALE GENOMIC DNA]</scope>
    <source>
        <strain evidence="2 3">228</strain>
    </source>
</reference>
<evidence type="ECO:0000259" key="1">
    <source>
        <dbReference type="PROSITE" id="PS50056"/>
    </source>
</evidence>
<gene>
    <name evidence="2" type="ORF">C4K68_24710</name>
</gene>
<evidence type="ECO:0000313" key="2">
    <source>
        <dbReference type="EMBL" id="PPC74528.1"/>
    </source>
</evidence>